<accession>A0A3L6N1A3</accession>
<dbReference type="AlphaFoldDB" id="A0A3L6N1A3"/>
<evidence type="ECO:0000313" key="3">
    <source>
        <dbReference type="Proteomes" id="UP000270866"/>
    </source>
</evidence>
<gene>
    <name evidence="2" type="ORF">BFJ65_g15112</name>
</gene>
<dbReference type="Proteomes" id="UP000270866">
    <property type="component" value="Unassembled WGS sequence"/>
</dbReference>
<feature type="region of interest" description="Disordered" evidence="1">
    <location>
        <begin position="56"/>
        <end position="84"/>
    </location>
</feature>
<protein>
    <submittedName>
        <fullName evidence="2">Uncharacterized protein</fullName>
    </submittedName>
</protein>
<sequence>MLERFLYSLPPRGTSLLVARPTVVVGEGKGEGATTLNVKQQDAAIVVWASEAAEVGRTGENRGGRARNVTGSRSQNVEVERRRR</sequence>
<name>A0A3L6N1A3_FUSOX</name>
<dbReference type="EMBL" id="MRCU01000010">
    <property type="protein sequence ID" value="RKK11121.1"/>
    <property type="molecule type" value="Genomic_DNA"/>
</dbReference>
<evidence type="ECO:0000313" key="2">
    <source>
        <dbReference type="EMBL" id="RKK11121.1"/>
    </source>
</evidence>
<proteinExistence type="predicted"/>
<evidence type="ECO:0000256" key="1">
    <source>
        <dbReference type="SAM" id="MobiDB-lite"/>
    </source>
</evidence>
<organism evidence="2 3">
    <name type="scientific">Fusarium oxysporum f. sp. cepae</name>
    <dbReference type="NCBI Taxonomy" id="396571"/>
    <lineage>
        <taxon>Eukaryota</taxon>
        <taxon>Fungi</taxon>
        <taxon>Dikarya</taxon>
        <taxon>Ascomycota</taxon>
        <taxon>Pezizomycotina</taxon>
        <taxon>Sordariomycetes</taxon>
        <taxon>Hypocreomycetidae</taxon>
        <taxon>Hypocreales</taxon>
        <taxon>Nectriaceae</taxon>
        <taxon>Fusarium</taxon>
        <taxon>Fusarium oxysporum species complex</taxon>
    </lineage>
</organism>
<reference evidence="2 3" key="1">
    <citation type="journal article" date="2018" name="Sci. Rep.">
        <title>Characterisation of pathogen-specific regions and novel effector candidates in Fusarium oxysporum f. sp. cepae.</title>
        <authorList>
            <person name="Armitage A.D."/>
            <person name="Taylor A."/>
            <person name="Sobczyk M.K."/>
            <person name="Baxter L."/>
            <person name="Greenfield B.P."/>
            <person name="Bates H.J."/>
            <person name="Wilson F."/>
            <person name="Jackson A.C."/>
            <person name="Ott S."/>
            <person name="Harrison R.J."/>
            <person name="Clarkson J.P."/>
        </authorList>
    </citation>
    <scope>NUCLEOTIDE SEQUENCE [LARGE SCALE GENOMIC DNA]</scope>
    <source>
        <strain evidence="2 3">FoC_Fus2</strain>
    </source>
</reference>
<comment type="caution">
    <text evidence="2">The sequence shown here is derived from an EMBL/GenBank/DDBJ whole genome shotgun (WGS) entry which is preliminary data.</text>
</comment>